<sequence>MVAKIGRGQNLTGVLNYNQLKVEKENGEILFTHKMQETPDGHYSVAQLLGSFEPYLLANRKTEKMVLHISLNPDPKDNVSDEKFNAIAQEYMQKMGYGEQPYVVFKHTDIERTHIHIVSVCIDEEGRKISDSYERKRSMDICRDLERKYGLACATDATYKQNEKAFRPVDYKTNDIKSQIASVVRYLPKSYQFQSLGEYNALLSLFNITAEEVKGELHGKLKQGLVYVALNENGEKSSNPFKASLFGKGAGYIELQNHFAASKVALKESDARLTIRKTIETTLRAAIDEQDLKKQLTEKGINVITRKNDMGRIYGITFIDHNSKSVWNGSRLGKEFSANIFNDWWNNGLQPEIKNSEDTKTILIKTVSESLPAEKPHDLFDFLSNQSTIQSNDIHNSIEGFGGLLPEAQGEDYQEQDFANKMKKKKKRKRGQ</sequence>
<name>A0A1M7ALM3_9FLAO</name>
<evidence type="ECO:0000313" key="2">
    <source>
        <dbReference type="EMBL" id="SHL43618.1"/>
    </source>
</evidence>
<accession>A0A1M7ALM3</accession>
<feature type="domain" description="MobA/VirD2-like nuclease" evidence="1">
    <location>
        <begin position="43"/>
        <end position="151"/>
    </location>
</feature>
<keyword evidence="3" id="KW-1185">Reference proteome</keyword>
<dbReference type="Pfam" id="PF03432">
    <property type="entry name" value="Relaxase"/>
    <property type="match status" value="1"/>
</dbReference>
<protein>
    <submittedName>
        <fullName evidence="2">Relaxase/Mobilisation nuclease domain-containing protein</fullName>
    </submittedName>
</protein>
<reference evidence="3" key="1">
    <citation type="submission" date="2016-11" db="EMBL/GenBank/DDBJ databases">
        <authorList>
            <person name="Varghese N."/>
            <person name="Submissions S."/>
        </authorList>
    </citation>
    <scope>NUCLEOTIDE SEQUENCE [LARGE SCALE GENOMIC DNA]</scope>
    <source>
        <strain evidence="3">DSM 24724</strain>
    </source>
</reference>
<evidence type="ECO:0000313" key="3">
    <source>
        <dbReference type="Proteomes" id="UP000184028"/>
    </source>
</evidence>
<dbReference type="Proteomes" id="UP000184028">
    <property type="component" value="Unassembled WGS sequence"/>
</dbReference>
<dbReference type="OrthoDB" id="915634at2"/>
<dbReference type="STRING" id="946677.SAMN05444484_1011488"/>
<dbReference type="AlphaFoldDB" id="A0A1M7ALM3"/>
<evidence type="ECO:0000259" key="1">
    <source>
        <dbReference type="Pfam" id="PF03432"/>
    </source>
</evidence>
<gene>
    <name evidence="2" type="ORF">SAMN05444484_1011488</name>
</gene>
<proteinExistence type="predicted"/>
<dbReference type="InterPro" id="IPR005094">
    <property type="entry name" value="Endonuclease_MobA/VirD2"/>
</dbReference>
<organism evidence="2 3">
    <name type="scientific">Flavobacterium chilense</name>
    <dbReference type="NCBI Taxonomy" id="946677"/>
    <lineage>
        <taxon>Bacteria</taxon>
        <taxon>Pseudomonadati</taxon>
        <taxon>Bacteroidota</taxon>
        <taxon>Flavobacteriia</taxon>
        <taxon>Flavobacteriales</taxon>
        <taxon>Flavobacteriaceae</taxon>
        <taxon>Flavobacterium</taxon>
    </lineage>
</organism>
<dbReference type="RefSeq" id="WP_068840771.1">
    <property type="nucleotide sequence ID" value="NZ_FRBT01000001.1"/>
</dbReference>
<dbReference type="EMBL" id="FRBT01000001">
    <property type="protein sequence ID" value="SHL43618.1"/>
    <property type="molecule type" value="Genomic_DNA"/>
</dbReference>
<dbReference type="NCBIfam" id="NF041325">
    <property type="entry name" value="Bacteroid_MobB"/>
    <property type="match status" value="1"/>
</dbReference>